<reference evidence="1" key="1">
    <citation type="submission" date="2021-03" db="EMBL/GenBank/DDBJ databases">
        <authorList>
            <person name="Tran Van P."/>
        </authorList>
    </citation>
    <scope>NUCLEOTIDE SEQUENCE</scope>
</reference>
<keyword evidence="2" id="KW-1185">Reference proteome</keyword>
<name>A0ABN7P4M2_TIMPD</name>
<organism evidence="1 2">
    <name type="scientific">Timema podura</name>
    <name type="common">Walking stick</name>
    <dbReference type="NCBI Taxonomy" id="61482"/>
    <lineage>
        <taxon>Eukaryota</taxon>
        <taxon>Metazoa</taxon>
        <taxon>Ecdysozoa</taxon>
        <taxon>Arthropoda</taxon>
        <taxon>Hexapoda</taxon>
        <taxon>Insecta</taxon>
        <taxon>Pterygota</taxon>
        <taxon>Neoptera</taxon>
        <taxon>Polyneoptera</taxon>
        <taxon>Phasmatodea</taxon>
        <taxon>Timematodea</taxon>
        <taxon>Timematoidea</taxon>
        <taxon>Timematidae</taxon>
        <taxon>Timema</taxon>
    </lineage>
</organism>
<feature type="non-terminal residue" evidence="1">
    <location>
        <position position="60"/>
    </location>
</feature>
<proteinExistence type="predicted"/>
<gene>
    <name evidence="1" type="ORF">TPAB3V08_LOCUS9009</name>
</gene>
<sequence length="60" mass="6572">MRGLLAQYQHSDATQGTRTKGVSLVLSCLPMMERFGLGSQLGALKQSFLSDFPWCHDANA</sequence>
<protein>
    <submittedName>
        <fullName evidence="1">Uncharacterized protein</fullName>
    </submittedName>
</protein>
<comment type="caution">
    <text evidence="1">The sequence shown here is derived from an EMBL/GenBank/DDBJ whole genome shotgun (WGS) entry which is preliminary data.</text>
</comment>
<dbReference type="EMBL" id="CAJPIN010018400">
    <property type="protein sequence ID" value="CAG2062056.1"/>
    <property type="molecule type" value="Genomic_DNA"/>
</dbReference>
<accession>A0ABN7P4M2</accession>
<evidence type="ECO:0000313" key="2">
    <source>
        <dbReference type="Proteomes" id="UP001153148"/>
    </source>
</evidence>
<dbReference type="Proteomes" id="UP001153148">
    <property type="component" value="Unassembled WGS sequence"/>
</dbReference>
<evidence type="ECO:0000313" key="1">
    <source>
        <dbReference type="EMBL" id="CAG2062056.1"/>
    </source>
</evidence>